<comment type="caution">
    <text evidence="3">The sequence shown here is derived from an EMBL/GenBank/DDBJ whole genome shotgun (WGS) entry which is preliminary data.</text>
</comment>
<accession>A0A0F9WMK0</accession>
<evidence type="ECO:0008006" key="4">
    <source>
        <dbReference type="Google" id="ProtNLM"/>
    </source>
</evidence>
<evidence type="ECO:0000313" key="3">
    <source>
        <dbReference type="EMBL" id="KKN87316.1"/>
    </source>
</evidence>
<feature type="domain" description="DUF4334" evidence="2">
    <location>
        <begin position="110"/>
        <end position="165"/>
    </location>
</feature>
<feature type="domain" description="GXWXG" evidence="1">
    <location>
        <begin position="48"/>
        <end position="101"/>
    </location>
</feature>
<dbReference type="AlphaFoldDB" id="A0A0F9WMK0"/>
<dbReference type="Pfam" id="PF14231">
    <property type="entry name" value="GXWXG"/>
    <property type="match status" value="1"/>
</dbReference>
<evidence type="ECO:0000259" key="1">
    <source>
        <dbReference type="Pfam" id="PF14231"/>
    </source>
</evidence>
<organism evidence="3">
    <name type="scientific">marine sediment metagenome</name>
    <dbReference type="NCBI Taxonomy" id="412755"/>
    <lineage>
        <taxon>unclassified sequences</taxon>
        <taxon>metagenomes</taxon>
        <taxon>ecological metagenomes</taxon>
    </lineage>
</organism>
<protein>
    <recommendedName>
        <fullName evidence="4">DUF4334 domain-containing protein</fullName>
    </recommendedName>
</protein>
<gene>
    <name evidence="3" type="ORF">LCGC14_0259930</name>
</gene>
<evidence type="ECO:0000259" key="2">
    <source>
        <dbReference type="Pfam" id="PF14232"/>
    </source>
</evidence>
<sequence length="167" mass="18407">MNKAAKSISALGLAAALSGGVMAGEVENKLMQMIESGDAYSAETLMPLFKQLEPVDLDFMLGTWHGGKFDGGAEPDPLNWYGKRFNSVNDVEPILYPGPDGTLQNYDKLGRAQIREMVFADQVSAALIYDQQPIIDYFRKVSDDVVIGLGDIKGKPLDFFFHLTRDK</sequence>
<dbReference type="EMBL" id="LAZR01000139">
    <property type="protein sequence ID" value="KKN87316.1"/>
    <property type="molecule type" value="Genomic_DNA"/>
</dbReference>
<proteinExistence type="predicted"/>
<reference evidence="3" key="1">
    <citation type="journal article" date="2015" name="Nature">
        <title>Complex archaea that bridge the gap between prokaryotes and eukaryotes.</title>
        <authorList>
            <person name="Spang A."/>
            <person name="Saw J.H."/>
            <person name="Jorgensen S.L."/>
            <person name="Zaremba-Niedzwiedzka K."/>
            <person name="Martijn J."/>
            <person name="Lind A.E."/>
            <person name="van Eijk R."/>
            <person name="Schleper C."/>
            <person name="Guy L."/>
            <person name="Ettema T.J."/>
        </authorList>
    </citation>
    <scope>NUCLEOTIDE SEQUENCE</scope>
</reference>
<dbReference type="InterPro" id="IPR025951">
    <property type="entry name" value="GXWXG_dom"/>
</dbReference>
<dbReference type="Pfam" id="PF14232">
    <property type="entry name" value="DUF4334"/>
    <property type="match status" value="1"/>
</dbReference>
<dbReference type="InterPro" id="IPR025568">
    <property type="entry name" value="DUF4334"/>
</dbReference>
<name>A0A0F9WMK0_9ZZZZ</name>
<dbReference type="Gene3D" id="2.40.128.580">
    <property type="entry name" value="GXWXG domain"/>
    <property type="match status" value="1"/>
</dbReference>